<keyword evidence="6 12" id="KW-0812">Transmembrane</keyword>
<gene>
    <name evidence="14" type="primary">ATP8</name>
</gene>
<evidence type="ECO:0000256" key="11">
    <source>
        <dbReference type="ARBA" id="ARBA00023136"/>
    </source>
</evidence>
<dbReference type="GeneID" id="44802948"/>
<keyword evidence="10 12" id="KW-0496">Mitochondrion</keyword>
<comment type="similarity">
    <text evidence="2 12">Belongs to the ATPase protein 8 family.</text>
</comment>
<evidence type="ECO:0000256" key="6">
    <source>
        <dbReference type="ARBA" id="ARBA00022692"/>
    </source>
</evidence>
<keyword evidence="5 12" id="KW-0138">CF(0)</keyword>
<evidence type="ECO:0000256" key="1">
    <source>
        <dbReference type="ARBA" id="ARBA00004304"/>
    </source>
</evidence>
<dbReference type="GO" id="GO:0015986">
    <property type="term" value="P:proton motive force-driven ATP synthesis"/>
    <property type="evidence" value="ECO:0007669"/>
    <property type="project" value="InterPro"/>
</dbReference>
<evidence type="ECO:0000256" key="5">
    <source>
        <dbReference type="ARBA" id="ARBA00022547"/>
    </source>
</evidence>
<keyword evidence="7 12" id="KW-0375">Hydrogen ion transport</keyword>
<dbReference type="GO" id="GO:0045259">
    <property type="term" value="C:proton-transporting ATP synthase complex"/>
    <property type="evidence" value="ECO:0007669"/>
    <property type="project" value="UniProtKB-KW"/>
</dbReference>
<proteinExistence type="inferred from homology"/>
<evidence type="ECO:0000256" key="7">
    <source>
        <dbReference type="ARBA" id="ARBA00022781"/>
    </source>
</evidence>
<dbReference type="AlphaFoldDB" id="A0A6C0X4U2"/>
<geneLocation type="mitochondrion" evidence="14"/>
<keyword evidence="9 12" id="KW-0406">Ion transport</keyword>
<evidence type="ECO:0000313" key="14">
    <source>
        <dbReference type="EMBL" id="QIC54382.1"/>
    </source>
</evidence>
<feature type="transmembrane region" description="Helical" evidence="13">
    <location>
        <begin position="12"/>
        <end position="29"/>
    </location>
</feature>
<evidence type="ECO:0000256" key="9">
    <source>
        <dbReference type="ARBA" id="ARBA00023065"/>
    </source>
</evidence>
<dbReference type="InterPro" id="IPR001421">
    <property type="entry name" value="ATP8_metazoa"/>
</dbReference>
<comment type="subunit">
    <text evidence="3">F-type ATPases have 2 components, CF(1) - the catalytic core - and CF(0) - the membrane proton channel.</text>
</comment>
<name>A0A6C0X4U2_9CRUS</name>
<organism evidence="14">
    <name type="scientific">Bactrurus brachycaudus</name>
    <dbReference type="NCBI Taxonomy" id="111554"/>
    <lineage>
        <taxon>Eukaryota</taxon>
        <taxon>Metazoa</taxon>
        <taxon>Ecdysozoa</taxon>
        <taxon>Arthropoda</taxon>
        <taxon>Crustacea</taxon>
        <taxon>Multicrustacea</taxon>
        <taxon>Malacostraca</taxon>
        <taxon>Eumalacostraca</taxon>
        <taxon>Peracarida</taxon>
        <taxon>Amphipoda</taxon>
        <taxon>Senticaudata</taxon>
        <taxon>Gammarida</taxon>
        <taxon>Crangonyctidira</taxon>
        <taxon>Crangonyctoidea</taxon>
        <taxon>Crangonyctidae</taxon>
        <taxon>Bactrurus</taxon>
    </lineage>
</organism>
<evidence type="ECO:0000256" key="2">
    <source>
        <dbReference type="ARBA" id="ARBA00008892"/>
    </source>
</evidence>
<dbReference type="Pfam" id="PF00895">
    <property type="entry name" value="ATP-synt_8"/>
    <property type="match status" value="1"/>
</dbReference>
<dbReference type="RefSeq" id="YP_009739770.1">
    <property type="nucleotide sequence ID" value="NC_046509.1"/>
</dbReference>
<evidence type="ECO:0000256" key="10">
    <source>
        <dbReference type="ARBA" id="ARBA00023128"/>
    </source>
</evidence>
<dbReference type="EMBL" id="MN175619">
    <property type="protein sequence ID" value="QIC54382.1"/>
    <property type="molecule type" value="Genomic_DNA"/>
</dbReference>
<protein>
    <recommendedName>
        <fullName evidence="12">ATP synthase complex subunit 8</fullName>
    </recommendedName>
</protein>
<sequence length="54" mass="6454">MPQMAPSNWSFFPIIILFILFLMNCNLFYTSKNKNNLTLNSNVAKTFRWSFLFK</sequence>
<keyword evidence="11 13" id="KW-0472">Membrane</keyword>
<keyword evidence="8 13" id="KW-1133">Transmembrane helix</keyword>
<reference evidence="14" key="1">
    <citation type="submission" date="2019-07" db="EMBL/GenBank/DDBJ databases">
        <authorList>
            <person name="Benito J.B."/>
            <person name="Niemiller M.L."/>
        </authorList>
    </citation>
    <scope>NUCLEOTIDE SEQUENCE</scope>
</reference>
<evidence type="ECO:0000256" key="3">
    <source>
        <dbReference type="ARBA" id="ARBA00011291"/>
    </source>
</evidence>
<evidence type="ECO:0000256" key="12">
    <source>
        <dbReference type="RuleBase" id="RU003661"/>
    </source>
</evidence>
<comment type="subcellular location">
    <subcellularLocation>
        <location evidence="1 12">Mitochondrion membrane</location>
        <topology evidence="1 12">Single-pass membrane protein</topology>
    </subcellularLocation>
</comment>
<dbReference type="GO" id="GO:0015078">
    <property type="term" value="F:proton transmembrane transporter activity"/>
    <property type="evidence" value="ECO:0007669"/>
    <property type="project" value="InterPro"/>
</dbReference>
<accession>A0A6C0X4U2</accession>
<dbReference type="CTD" id="4509"/>
<dbReference type="GO" id="GO:0031966">
    <property type="term" value="C:mitochondrial membrane"/>
    <property type="evidence" value="ECO:0007669"/>
    <property type="project" value="UniProtKB-SubCell"/>
</dbReference>
<keyword evidence="4 12" id="KW-0813">Transport</keyword>
<evidence type="ECO:0000256" key="8">
    <source>
        <dbReference type="ARBA" id="ARBA00022989"/>
    </source>
</evidence>
<evidence type="ECO:0000256" key="13">
    <source>
        <dbReference type="SAM" id="Phobius"/>
    </source>
</evidence>
<evidence type="ECO:0000256" key="4">
    <source>
        <dbReference type="ARBA" id="ARBA00022448"/>
    </source>
</evidence>